<organism evidence="3">
    <name type="scientific">Kwoniella dejecticola CBS 10117</name>
    <dbReference type="NCBI Taxonomy" id="1296121"/>
    <lineage>
        <taxon>Eukaryota</taxon>
        <taxon>Fungi</taxon>
        <taxon>Dikarya</taxon>
        <taxon>Basidiomycota</taxon>
        <taxon>Agaricomycotina</taxon>
        <taxon>Tremellomycetes</taxon>
        <taxon>Tremellales</taxon>
        <taxon>Cryptococcaceae</taxon>
        <taxon>Kwoniella</taxon>
    </lineage>
</organism>
<evidence type="ECO:0000256" key="1">
    <source>
        <dbReference type="SAM" id="MobiDB-lite"/>
    </source>
</evidence>
<dbReference type="EMBL" id="KI894035">
    <property type="protein sequence ID" value="OBR82409.1"/>
    <property type="molecule type" value="Genomic_DNA"/>
</dbReference>
<evidence type="ECO:0000259" key="2">
    <source>
        <dbReference type="PROSITE" id="PS51186"/>
    </source>
</evidence>
<feature type="domain" description="N-acetyltransferase" evidence="2">
    <location>
        <begin position="96"/>
        <end position="232"/>
    </location>
</feature>
<dbReference type="EMBL" id="CP144540">
    <property type="protein sequence ID" value="WWC65886.1"/>
    <property type="molecule type" value="Genomic_DNA"/>
</dbReference>
<name>A0A1A5ZX77_9TREE</name>
<evidence type="ECO:0000313" key="3">
    <source>
        <dbReference type="EMBL" id="OBR82409.1"/>
    </source>
</evidence>
<gene>
    <name evidence="3" type="ORF">I303_07168</name>
    <name evidence="4" type="ORF">I303_108508</name>
</gene>
<dbReference type="InterPro" id="IPR016181">
    <property type="entry name" value="Acyl_CoA_acyltransferase"/>
</dbReference>
<protein>
    <recommendedName>
        <fullName evidence="2">N-acetyltransferase domain-containing protein</fullName>
    </recommendedName>
</protein>
<dbReference type="SUPFAM" id="SSF55729">
    <property type="entry name" value="Acyl-CoA N-acyltransferases (Nat)"/>
    <property type="match status" value="1"/>
</dbReference>
<dbReference type="PROSITE" id="PS51186">
    <property type="entry name" value="GNAT"/>
    <property type="match status" value="1"/>
</dbReference>
<dbReference type="VEuPathDB" id="FungiDB:I303_07168"/>
<dbReference type="AlphaFoldDB" id="A0A1A5ZX77"/>
<dbReference type="GO" id="GO:0016747">
    <property type="term" value="F:acyltransferase activity, transferring groups other than amino-acyl groups"/>
    <property type="evidence" value="ECO:0007669"/>
    <property type="project" value="InterPro"/>
</dbReference>
<dbReference type="KEGG" id="kdj:28970867"/>
<dbReference type="CDD" id="cd04301">
    <property type="entry name" value="NAT_SF"/>
    <property type="match status" value="1"/>
</dbReference>
<dbReference type="RefSeq" id="XP_018260251.1">
    <property type="nucleotide sequence ID" value="XM_018410442.1"/>
</dbReference>
<sequence length="234" mass="26220">MSAPCPTFRPGPKTDSSSSCSSPVSQLWISFRQIDAEQTINLRKTVLWPSIPLSKQLDPSYDLRESTVHLGAFLHLRSADDPSSLSASSSRMRIPITIKPDSTSVLHDIEEGYLDGNEPIGIMTLTQQSYSGAELALPNIGTGNCNKHIQLRKFAILPRLQGQSIGRQFLLHAIEYIKSNYPDERILCHFDARVSQRKFYERCGMKVLDEKSFWKFGSTGQEPGVEYIKMGNIV</sequence>
<reference evidence="3" key="1">
    <citation type="submission" date="2013-07" db="EMBL/GenBank/DDBJ databases">
        <title>The Genome Sequence of Cryptococcus dejecticola CBS10117.</title>
        <authorList>
            <consortium name="The Broad Institute Genome Sequencing Platform"/>
            <person name="Cuomo C."/>
            <person name="Litvintseva A."/>
            <person name="Chen Y."/>
            <person name="Heitman J."/>
            <person name="Sun S."/>
            <person name="Springer D."/>
            <person name="Dromer F."/>
            <person name="Young S.K."/>
            <person name="Zeng Q."/>
            <person name="Gargeya S."/>
            <person name="Fitzgerald M."/>
            <person name="Abouelleil A."/>
            <person name="Alvarado L."/>
            <person name="Berlin A.M."/>
            <person name="Chapman S.B."/>
            <person name="Dewar J."/>
            <person name="Goldberg J."/>
            <person name="Griggs A."/>
            <person name="Gujja S."/>
            <person name="Hansen M."/>
            <person name="Howarth C."/>
            <person name="Imamovic A."/>
            <person name="Larimer J."/>
            <person name="McCowan C."/>
            <person name="Murphy C."/>
            <person name="Pearson M."/>
            <person name="Priest M."/>
            <person name="Roberts A."/>
            <person name="Saif S."/>
            <person name="Shea T."/>
            <person name="Sykes S."/>
            <person name="Wortman J."/>
            <person name="Nusbaum C."/>
            <person name="Birren B."/>
        </authorList>
    </citation>
    <scope>NUCLEOTIDE SEQUENCE [LARGE SCALE GENOMIC DNA]</scope>
    <source>
        <strain evidence="3">CBS 10117</strain>
    </source>
</reference>
<evidence type="ECO:0000313" key="4">
    <source>
        <dbReference type="EMBL" id="WWC65886.1"/>
    </source>
</evidence>
<feature type="region of interest" description="Disordered" evidence="1">
    <location>
        <begin position="1"/>
        <end position="21"/>
    </location>
</feature>
<keyword evidence="5" id="KW-1185">Reference proteome</keyword>
<accession>A0A1A5ZX77</accession>
<dbReference type="Pfam" id="PF00583">
    <property type="entry name" value="Acetyltransf_1"/>
    <property type="match status" value="1"/>
</dbReference>
<proteinExistence type="predicted"/>
<reference evidence="4" key="3">
    <citation type="submission" date="2024-02" db="EMBL/GenBank/DDBJ databases">
        <title>Comparative genomics of Cryptococcus and Kwoniella reveals pathogenesis evolution and contrasting modes of karyotype evolution via chromosome fusion or intercentromeric recombination.</title>
        <authorList>
            <person name="Coelho M.A."/>
            <person name="David-Palma M."/>
            <person name="Shea T."/>
            <person name="Bowers K."/>
            <person name="McGinley-Smith S."/>
            <person name="Mohammad A.W."/>
            <person name="Gnirke A."/>
            <person name="Yurkov A.M."/>
            <person name="Nowrousian M."/>
            <person name="Sun S."/>
            <person name="Cuomo C.A."/>
            <person name="Heitman J."/>
        </authorList>
    </citation>
    <scope>NUCLEOTIDE SEQUENCE</scope>
    <source>
        <strain evidence="4">CBS 10117</strain>
    </source>
</reference>
<dbReference type="InterPro" id="IPR000182">
    <property type="entry name" value="GNAT_dom"/>
</dbReference>
<dbReference type="GeneID" id="28970867"/>
<dbReference type="OrthoDB" id="410198at2759"/>
<reference evidence="4" key="2">
    <citation type="submission" date="2013-07" db="EMBL/GenBank/DDBJ databases">
        <authorList>
            <consortium name="The Broad Institute Genome Sequencing Platform"/>
            <person name="Cuomo C."/>
            <person name="Litvintseva A."/>
            <person name="Chen Y."/>
            <person name="Heitman J."/>
            <person name="Sun S."/>
            <person name="Springer D."/>
            <person name="Dromer F."/>
            <person name="Young S.K."/>
            <person name="Zeng Q."/>
            <person name="Gargeya S."/>
            <person name="Fitzgerald M."/>
            <person name="Abouelleil A."/>
            <person name="Alvarado L."/>
            <person name="Berlin A.M."/>
            <person name="Chapman S.B."/>
            <person name="Dewar J."/>
            <person name="Goldberg J."/>
            <person name="Griggs A."/>
            <person name="Gujja S."/>
            <person name="Hansen M."/>
            <person name="Howarth C."/>
            <person name="Imamovic A."/>
            <person name="Larimer J."/>
            <person name="McCowan C."/>
            <person name="Murphy C."/>
            <person name="Pearson M."/>
            <person name="Priest M."/>
            <person name="Roberts A."/>
            <person name="Saif S."/>
            <person name="Shea T."/>
            <person name="Sykes S."/>
            <person name="Wortman J."/>
            <person name="Nusbaum C."/>
            <person name="Birren B."/>
        </authorList>
    </citation>
    <scope>NUCLEOTIDE SEQUENCE</scope>
    <source>
        <strain evidence="4">CBS 10117</strain>
    </source>
</reference>
<evidence type="ECO:0000313" key="5">
    <source>
        <dbReference type="Proteomes" id="UP000078595"/>
    </source>
</evidence>
<dbReference type="Gene3D" id="3.40.630.30">
    <property type="match status" value="1"/>
</dbReference>
<dbReference type="Proteomes" id="UP000078595">
    <property type="component" value="Chromosome 11"/>
</dbReference>